<dbReference type="Pfam" id="PF00089">
    <property type="entry name" value="Trypsin"/>
    <property type="match status" value="1"/>
</dbReference>
<dbReference type="PANTHER" id="PTHR47537">
    <property type="entry name" value="CUBILIN"/>
    <property type="match status" value="1"/>
</dbReference>
<feature type="domain" description="Peptidase S1" evidence="2">
    <location>
        <begin position="15"/>
        <end position="82"/>
    </location>
</feature>
<dbReference type="GO" id="GO:0005886">
    <property type="term" value="C:plasma membrane"/>
    <property type="evidence" value="ECO:0007669"/>
    <property type="project" value="TreeGrafter"/>
</dbReference>
<dbReference type="CDD" id="cd00112">
    <property type="entry name" value="LDLa"/>
    <property type="match status" value="1"/>
</dbReference>
<dbReference type="SMART" id="SM00192">
    <property type="entry name" value="LDLa"/>
    <property type="match status" value="1"/>
</dbReference>
<evidence type="ECO:0000313" key="3">
    <source>
        <dbReference type="EMBL" id="CAD7252553.1"/>
    </source>
</evidence>
<evidence type="ECO:0000256" key="1">
    <source>
        <dbReference type="ARBA" id="ARBA00023157"/>
    </source>
</evidence>
<dbReference type="InterPro" id="IPR053207">
    <property type="entry name" value="Non-NMDA_GluR_Accessory"/>
</dbReference>
<dbReference type="InterPro" id="IPR009003">
    <property type="entry name" value="Peptidase_S1_PA"/>
</dbReference>
<dbReference type="Proteomes" id="UP000677054">
    <property type="component" value="Unassembled WGS sequence"/>
</dbReference>
<dbReference type="Gene3D" id="4.10.400.10">
    <property type="entry name" value="Low-density Lipoprotein Receptor"/>
    <property type="match status" value="1"/>
</dbReference>
<dbReference type="InterPro" id="IPR036055">
    <property type="entry name" value="LDL_receptor-like_sf"/>
</dbReference>
<reference evidence="3" key="1">
    <citation type="submission" date="2020-11" db="EMBL/GenBank/DDBJ databases">
        <authorList>
            <person name="Tran Van P."/>
        </authorList>
    </citation>
    <scope>NUCLEOTIDE SEQUENCE</scope>
</reference>
<dbReference type="EMBL" id="LR904074">
    <property type="protein sequence ID" value="CAD7252553.1"/>
    <property type="molecule type" value="Genomic_DNA"/>
</dbReference>
<name>A0A7R9AED0_9CRUS</name>
<keyword evidence="4" id="KW-1185">Reference proteome</keyword>
<evidence type="ECO:0000259" key="2">
    <source>
        <dbReference type="Pfam" id="PF00089"/>
    </source>
</evidence>
<dbReference type="OrthoDB" id="6022136at2759"/>
<dbReference type="Gene3D" id="2.40.10.10">
    <property type="entry name" value="Trypsin-like serine proteases"/>
    <property type="match status" value="1"/>
</dbReference>
<dbReference type="PANTHER" id="PTHR47537:SF6">
    <property type="entry name" value="CUB DOMAIN-CONTAINING PROTEIN"/>
    <property type="match status" value="1"/>
</dbReference>
<dbReference type="InterPro" id="IPR035914">
    <property type="entry name" value="Sperma_CUB_dom_sf"/>
</dbReference>
<dbReference type="SUPFAM" id="SSF50494">
    <property type="entry name" value="Trypsin-like serine proteases"/>
    <property type="match status" value="1"/>
</dbReference>
<dbReference type="InterPro" id="IPR002172">
    <property type="entry name" value="LDrepeatLR_classA_rpt"/>
</dbReference>
<sequence length="251" mass="27218">MPETEAGNTQMDPRIIGGSPATITEAPWVAYITILFADSSRNCTGVIIDQLHVLTAATCVTLGIYVASAVKVAVGNENYHLGTTYNAVSWERHPSFLNSRGCPGATVRVWESPSADPAEDCGENSTGLQFVSEANTLRLMFITADKAVGAQGFQAIWTEIKDDPHCDGFHCSKNGYCISDNLRCNGYENCGVGDKTDELNSESCASLLRPRMTSVKAMLKYHAAIDRVSPACLLPRLRSRAAFFRINGVME</sequence>
<dbReference type="GO" id="GO:0006508">
    <property type="term" value="P:proteolysis"/>
    <property type="evidence" value="ECO:0007669"/>
    <property type="project" value="InterPro"/>
</dbReference>
<accession>A0A7R9AED0</accession>
<organism evidence="3">
    <name type="scientific">Darwinula stevensoni</name>
    <dbReference type="NCBI Taxonomy" id="69355"/>
    <lineage>
        <taxon>Eukaryota</taxon>
        <taxon>Metazoa</taxon>
        <taxon>Ecdysozoa</taxon>
        <taxon>Arthropoda</taxon>
        <taxon>Crustacea</taxon>
        <taxon>Oligostraca</taxon>
        <taxon>Ostracoda</taxon>
        <taxon>Podocopa</taxon>
        <taxon>Podocopida</taxon>
        <taxon>Darwinulocopina</taxon>
        <taxon>Darwinuloidea</taxon>
        <taxon>Darwinulidae</taxon>
        <taxon>Darwinula</taxon>
    </lineage>
</organism>
<dbReference type="SUPFAM" id="SSF49854">
    <property type="entry name" value="Spermadhesin, CUB domain"/>
    <property type="match status" value="1"/>
</dbReference>
<dbReference type="InterPro" id="IPR001254">
    <property type="entry name" value="Trypsin_dom"/>
</dbReference>
<evidence type="ECO:0000313" key="4">
    <source>
        <dbReference type="Proteomes" id="UP000677054"/>
    </source>
</evidence>
<proteinExistence type="predicted"/>
<keyword evidence="1" id="KW-1015">Disulfide bond</keyword>
<dbReference type="GO" id="GO:0004252">
    <property type="term" value="F:serine-type endopeptidase activity"/>
    <property type="evidence" value="ECO:0007669"/>
    <property type="project" value="InterPro"/>
</dbReference>
<gene>
    <name evidence="3" type="ORF">DSTB1V02_LOCUS12311</name>
</gene>
<protein>
    <recommendedName>
        <fullName evidence="2">Peptidase S1 domain-containing protein</fullName>
    </recommendedName>
</protein>
<dbReference type="EMBL" id="CAJPEV010004557">
    <property type="protein sequence ID" value="CAG0901993.1"/>
    <property type="molecule type" value="Genomic_DNA"/>
</dbReference>
<dbReference type="AlphaFoldDB" id="A0A7R9AED0"/>
<dbReference type="InterPro" id="IPR043504">
    <property type="entry name" value="Peptidase_S1_PA_chymotrypsin"/>
</dbReference>